<keyword evidence="1" id="KW-0812">Transmembrane</keyword>
<dbReference type="EMBL" id="DVJO01000072">
    <property type="protein sequence ID" value="HIS82626.1"/>
    <property type="molecule type" value="Genomic_DNA"/>
</dbReference>
<evidence type="ECO:0000256" key="1">
    <source>
        <dbReference type="SAM" id="Phobius"/>
    </source>
</evidence>
<keyword evidence="1" id="KW-0472">Membrane</keyword>
<keyword evidence="1" id="KW-1133">Transmembrane helix</keyword>
<feature type="transmembrane region" description="Helical" evidence="1">
    <location>
        <begin position="39"/>
        <end position="65"/>
    </location>
</feature>
<comment type="caution">
    <text evidence="2">The sequence shown here is derived from an EMBL/GenBank/DDBJ whole genome shotgun (WGS) entry which is preliminary data.</text>
</comment>
<proteinExistence type="predicted"/>
<dbReference type="Proteomes" id="UP000824139">
    <property type="component" value="Unassembled WGS sequence"/>
</dbReference>
<reference evidence="2" key="2">
    <citation type="journal article" date="2021" name="PeerJ">
        <title>Extensive microbial diversity within the chicken gut microbiome revealed by metagenomics and culture.</title>
        <authorList>
            <person name="Gilroy R."/>
            <person name="Ravi A."/>
            <person name="Getino M."/>
            <person name="Pursley I."/>
            <person name="Horton D.L."/>
            <person name="Alikhan N.F."/>
            <person name="Baker D."/>
            <person name="Gharbi K."/>
            <person name="Hall N."/>
            <person name="Watson M."/>
            <person name="Adriaenssens E.M."/>
            <person name="Foster-Nyarko E."/>
            <person name="Jarju S."/>
            <person name="Secka A."/>
            <person name="Antonio M."/>
            <person name="Oren A."/>
            <person name="Chaudhuri R.R."/>
            <person name="La Ragione R."/>
            <person name="Hildebrand F."/>
            <person name="Pallen M.J."/>
        </authorList>
    </citation>
    <scope>NUCLEOTIDE SEQUENCE</scope>
    <source>
        <strain evidence="2">CHK152-2994</strain>
    </source>
</reference>
<gene>
    <name evidence="2" type="ORF">IAD41_03350</name>
</gene>
<protein>
    <submittedName>
        <fullName evidence="2">Uncharacterized protein</fullName>
    </submittedName>
</protein>
<sequence>MGKREIISEQRKFNYGALFGSWLWGFCNRIKHWTVYTGFVMFILSFTSVPYMGIASIILAIYMGFIGSDLAYNYSDAYYATAKEFARAQKRWAIIFGLLLVGLIIAAFVCSKIYGQQKVMDFLKLIFWKV</sequence>
<organism evidence="2 3">
    <name type="scientific">Candidatus Scatenecus faecavium</name>
    <dbReference type="NCBI Taxonomy" id="2840915"/>
    <lineage>
        <taxon>Bacteria</taxon>
        <taxon>Candidatus Scatenecus</taxon>
    </lineage>
</organism>
<evidence type="ECO:0000313" key="3">
    <source>
        <dbReference type="Proteomes" id="UP000824139"/>
    </source>
</evidence>
<feature type="transmembrane region" description="Helical" evidence="1">
    <location>
        <begin position="92"/>
        <end position="114"/>
    </location>
</feature>
<accession>A0A9D1K3K7</accession>
<name>A0A9D1K3K7_9BACT</name>
<evidence type="ECO:0000313" key="2">
    <source>
        <dbReference type="EMBL" id="HIS82626.1"/>
    </source>
</evidence>
<reference evidence="2" key="1">
    <citation type="submission" date="2020-10" db="EMBL/GenBank/DDBJ databases">
        <authorList>
            <person name="Gilroy R."/>
        </authorList>
    </citation>
    <scope>NUCLEOTIDE SEQUENCE</scope>
    <source>
        <strain evidence="2">CHK152-2994</strain>
    </source>
</reference>
<dbReference type="AlphaFoldDB" id="A0A9D1K3K7"/>